<gene>
    <name evidence="1" type="ORF">HQ605_01475</name>
</gene>
<accession>A0ABS7NP23</accession>
<evidence type="ECO:0000313" key="2">
    <source>
        <dbReference type="Proteomes" id="UP001520140"/>
    </source>
</evidence>
<comment type="caution">
    <text evidence="1">The sequence shown here is derived from an EMBL/GenBank/DDBJ whole genome shotgun (WGS) entry which is preliminary data.</text>
</comment>
<sequence>MSKRPNRVDPSTPPTPWEPRMYRFRPTGQVDYFDLYLRTIRDLAPNFDEVNLDQLSWSDAERPFDEVSLRLALRHGHATGKGIVVDGTDLVVRDKYEQARAISPDRLSDPLPGDDLMEALSPGWQEHGRVLNKRIVANHVALVERFRVELETELATPPNTDLARHWSALGGMLPGSP</sequence>
<dbReference type="RefSeq" id="WP_162269841.1">
    <property type="nucleotide sequence ID" value="NZ_JABUKE010000001.1"/>
</dbReference>
<proteinExistence type="predicted"/>
<evidence type="ECO:0000313" key="1">
    <source>
        <dbReference type="EMBL" id="MBY6319482.1"/>
    </source>
</evidence>
<dbReference type="Proteomes" id="UP001520140">
    <property type="component" value="Unassembled WGS sequence"/>
</dbReference>
<organism evidence="1 2">
    <name type="scientific">Rhodococcoides kroppenstedtii</name>
    <dbReference type="NCBI Taxonomy" id="293050"/>
    <lineage>
        <taxon>Bacteria</taxon>
        <taxon>Bacillati</taxon>
        <taxon>Actinomycetota</taxon>
        <taxon>Actinomycetes</taxon>
        <taxon>Mycobacteriales</taxon>
        <taxon>Nocardiaceae</taxon>
        <taxon>Rhodococcoides</taxon>
    </lineage>
</organism>
<protein>
    <submittedName>
        <fullName evidence="1">Uncharacterized protein</fullName>
    </submittedName>
</protein>
<name>A0ABS7NP23_9NOCA</name>
<reference evidence="1 2" key="1">
    <citation type="submission" date="2020-06" db="EMBL/GenBank/DDBJ databases">
        <title>Taxonomy, biology and ecology of Rhodococcus bacteria occurring in California pistachio and other woody hosts as revealed by genome sequence analyses.</title>
        <authorList>
            <person name="Gai Y."/>
            <person name="Riely B."/>
        </authorList>
    </citation>
    <scope>NUCLEOTIDE SEQUENCE [LARGE SCALE GENOMIC DNA]</scope>
    <source>
        <strain evidence="1 2">BP-284</strain>
    </source>
</reference>
<keyword evidence="2" id="KW-1185">Reference proteome</keyword>
<dbReference type="EMBL" id="JABUKG010000001">
    <property type="protein sequence ID" value="MBY6319482.1"/>
    <property type="molecule type" value="Genomic_DNA"/>
</dbReference>